<evidence type="ECO:0000313" key="7">
    <source>
        <dbReference type="Proteomes" id="UP000027121"/>
    </source>
</evidence>
<reference evidence="6 7" key="2">
    <citation type="journal article" date="2016" name="Front. Microbiol.">
        <title>When Genome-Based Approach Meets the 'Old but Good': Revealing Genes Involved in the Antibacterial Activity of Pseudomonas sp. P482 against Soft Rot Pathogens.</title>
        <authorList>
            <person name="Krzyzanowska D.M."/>
            <person name="Ossowicki A."/>
            <person name="Rajewska M."/>
            <person name="Maciag T."/>
            <person name="Jablonska M."/>
            <person name="Obuchowski M."/>
            <person name="Heeb S."/>
            <person name="Jafra S."/>
        </authorList>
    </citation>
    <scope>NUCLEOTIDE SEQUENCE [LARGE SCALE GENOMIC DNA]</scope>
    <source>
        <strain evidence="6 7">P482</strain>
    </source>
</reference>
<evidence type="ECO:0000256" key="3">
    <source>
        <dbReference type="ARBA" id="ARBA00023125"/>
    </source>
</evidence>
<proteinExistence type="inferred from homology"/>
<dbReference type="AlphaFoldDB" id="A0AAQ0DPG6"/>
<dbReference type="Pfam" id="PF00126">
    <property type="entry name" value="HTH_1"/>
    <property type="match status" value="1"/>
</dbReference>
<dbReference type="GO" id="GO:0003677">
    <property type="term" value="F:DNA binding"/>
    <property type="evidence" value="ECO:0007669"/>
    <property type="project" value="UniProtKB-KW"/>
</dbReference>
<comment type="similarity">
    <text evidence="1">Belongs to the LysR transcriptional regulatory family.</text>
</comment>
<dbReference type="InterPro" id="IPR005119">
    <property type="entry name" value="LysR_subst-bd"/>
</dbReference>
<keyword evidence="7" id="KW-1185">Reference proteome</keyword>
<keyword evidence="4" id="KW-0804">Transcription</keyword>
<dbReference type="GO" id="GO:0003700">
    <property type="term" value="F:DNA-binding transcription factor activity"/>
    <property type="evidence" value="ECO:0007669"/>
    <property type="project" value="InterPro"/>
</dbReference>
<dbReference type="SUPFAM" id="SSF46785">
    <property type="entry name" value="Winged helix' DNA-binding domain"/>
    <property type="match status" value="1"/>
</dbReference>
<protein>
    <submittedName>
        <fullName evidence="6">LysR family transcriptional regulator</fullName>
    </submittedName>
</protein>
<sequence length="296" mass="33126">MIEKIDVRHMRVLLHLVREKNVSRVAERLEISQQAVSNYLKRMREVFPNELFLRQSAGLQPTDYAYDLAAKFEKIVEEIDGIFNSFPFDPATSEYAFRVIANEYAQLSIIPSLSLLMRERAPGVKLEVIDFNPDQHVKTLAQGEADLVIGFSDYVDPGLVRNRLRSDHYCCVARQGSLLPRQIQVLADVSLHPHVDFASGVGNLGSRVDDFLSAQEVSRTVIATLPCYTSLQAFMHVNDTVAFVPSAIAATGGFQVIDIDMSSLNFNVVVGWHRRASGSASRDWLVQVIAELHAPR</sequence>
<dbReference type="EMBL" id="CP071706">
    <property type="protein sequence ID" value="QWE81291.1"/>
    <property type="molecule type" value="Genomic_DNA"/>
</dbReference>
<gene>
    <name evidence="6" type="ORF">BV82_13550</name>
</gene>
<dbReference type="Proteomes" id="UP000027121">
    <property type="component" value="Chromosome"/>
</dbReference>
<dbReference type="KEGG" id="pdw:BV82_13550"/>
<dbReference type="PANTHER" id="PTHR30118:SF15">
    <property type="entry name" value="TRANSCRIPTIONAL REGULATORY PROTEIN"/>
    <property type="match status" value="1"/>
</dbReference>
<dbReference type="InterPro" id="IPR000847">
    <property type="entry name" value="LysR_HTH_N"/>
</dbReference>
<evidence type="ECO:0000256" key="2">
    <source>
        <dbReference type="ARBA" id="ARBA00023015"/>
    </source>
</evidence>
<evidence type="ECO:0000259" key="5">
    <source>
        <dbReference type="PROSITE" id="PS50931"/>
    </source>
</evidence>
<organism evidence="6 7">
    <name type="scientific">Pseudomonas donghuensis</name>
    <dbReference type="NCBI Taxonomy" id="1163398"/>
    <lineage>
        <taxon>Bacteria</taxon>
        <taxon>Pseudomonadati</taxon>
        <taxon>Pseudomonadota</taxon>
        <taxon>Gammaproteobacteria</taxon>
        <taxon>Pseudomonadales</taxon>
        <taxon>Pseudomonadaceae</taxon>
        <taxon>Pseudomonas</taxon>
    </lineage>
</organism>
<dbReference type="PANTHER" id="PTHR30118">
    <property type="entry name" value="HTH-TYPE TRANSCRIPTIONAL REGULATOR LEUO-RELATED"/>
    <property type="match status" value="1"/>
</dbReference>
<dbReference type="RefSeq" id="WP_198421657.1">
    <property type="nucleotide sequence ID" value="NZ_CP071706.1"/>
</dbReference>
<accession>A0AAQ0DPG6</accession>
<dbReference type="InterPro" id="IPR036388">
    <property type="entry name" value="WH-like_DNA-bd_sf"/>
</dbReference>
<dbReference type="SUPFAM" id="SSF53850">
    <property type="entry name" value="Periplasmic binding protein-like II"/>
    <property type="match status" value="1"/>
</dbReference>
<keyword evidence="2" id="KW-0805">Transcription regulation</keyword>
<dbReference type="Gene3D" id="3.40.190.10">
    <property type="entry name" value="Periplasmic binding protein-like II"/>
    <property type="match status" value="2"/>
</dbReference>
<evidence type="ECO:0000313" key="6">
    <source>
        <dbReference type="EMBL" id="QWE81291.1"/>
    </source>
</evidence>
<dbReference type="InterPro" id="IPR050389">
    <property type="entry name" value="LysR-type_TF"/>
</dbReference>
<evidence type="ECO:0000256" key="1">
    <source>
        <dbReference type="ARBA" id="ARBA00009437"/>
    </source>
</evidence>
<dbReference type="Gene3D" id="1.10.10.10">
    <property type="entry name" value="Winged helix-like DNA-binding domain superfamily/Winged helix DNA-binding domain"/>
    <property type="match status" value="1"/>
</dbReference>
<name>A0AAQ0DPG6_9PSED</name>
<keyword evidence="3" id="KW-0238">DNA-binding</keyword>
<dbReference type="Pfam" id="PF03466">
    <property type="entry name" value="LysR_substrate"/>
    <property type="match status" value="1"/>
</dbReference>
<reference evidence="6 7" key="1">
    <citation type="journal article" date="2014" name="Genome Announc.">
        <title>Genome Sequence of Pseudomonas sp. Strain P482, a Tomato Rhizosphere Isolate with Broad-Spectrum Antimicrobial Activity.</title>
        <authorList>
            <person name="Krzyzanowska D.M."/>
            <person name="Ossowicki A."/>
            <person name="Jafra S."/>
        </authorList>
    </citation>
    <scope>NUCLEOTIDE SEQUENCE [LARGE SCALE GENOMIC DNA]</scope>
    <source>
        <strain evidence="6 7">P482</strain>
    </source>
</reference>
<evidence type="ECO:0000256" key="4">
    <source>
        <dbReference type="ARBA" id="ARBA00023163"/>
    </source>
</evidence>
<dbReference type="InterPro" id="IPR036390">
    <property type="entry name" value="WH_DNA-bd_sf"/>
</dbReference>
<dbReference type="PROSITE" id="PS50931">
    <property type="entry name" value="HTH_LYSR"/>
    <property type="match status" value="1"/>
</dbReference>
<feature type="domain" description="HTH lysR-type" evidence="5">
    <location>
        <begin position="5"/>
        <end position="62"/>
    </location>
</feature>
<dbReference type="GeneID" id="98283313"/>